<accession>A0A2P5A5D2</accession>
<dbReference type="EMBL" id="JXTB01000940">
    <property type="protein sequence ID" value="PON31738.1"/>
    <property type="molecule type" value="Genomic_DNA"/>
</dbReference>
<name>A0A2P5A5D2_PARAD</name>
<evidence type="ECO:0000313" key="3">
    <source>
        <dbReference type="Proteomes" id="UP000237105"/>
    </source>
</evidence>
<sequence>MELELFFFLITNLRIPEGHSNVSSAEPKGHRIPTPIRQDGHEKQRRAVGDSRKECQLAAWLMEAGALPSTGGLASAVLQ</sequence>
<proteinExistence type="predicted"/>
<feature type="compositionally biased region" description="Basic and acidic residues" evidence="1">
    <location>
        <begin position="38"/>
        <end position="49"/>
    </location>
</feature>
<keyword evidence="3" id="KW-1185">Reference proteome</keyword>
<organism evidence="2 3">
    <name type="scientific">Parasponia andersonii</name>
    <name type="common">Sponia andersonii</name>
    <dbReference type="NCBI Taxonomy" id="3476"/>
    <lineage>
        <taxon>Eukaryota</taxon>
        <taxon>Viridiplantae</taxon>
        <taxon>Streptophyta</taxon>
        <taxon>Embryophyta</taxon>
        <taxon>Tracheophyta</taxon>
        <taxon>Spermatophyta</taxon>
        <taxon>Magnoliopsida</taxon>
        <taxon>eudicotyledons</taxon>
        <taxon>Gunneridae</taxon>
        <taxon>Pentapetalae</taxon>
        <taxon>rosids</taxon>
        <taxon>fabids</taxon>
        <taxon>Rosales</taxon>
        <taxon>Cannabaceae</taxon>
        <taxon>Parasponia</taxon>
    </lineage>
</organism>
<feature type="region of interest" description="Disordered" evidence="1">
    <location>
        <begin position="19"/>
        <end position="49"/>
    </location>
</feature>
<dbReference type="Proteomes" id="UP000237105">
    <property type="component" value="Unassembled WGS sequence"/>
</dbReference>
<protein>
    <submittedName>
        <fullName evidence="2">Uncharacterized protein</fullName>
    </submittedName>
</protein>
<gene>
    <name evidence="2" type="ORF">PanWU01x14_367400</name>
</gene>
<comment type="caution">
    <text evidence="2">The sequence shown here is derived from an EMBL/GenBank/DDBJ whole genome shotgun (WGS) entry which is preliminary data.</text>
</comment>
<evidence type="ECO:0000256" key="1">
    <source>
        <dbReference type="SAM" id="MobiDB-lite"/>
    </source>
</evidence>
<evidence type="ECO:0000313" key="2">
    <source>
        <dbReference type="EMBL" id="PON31738.1"/>
    </source>
</evidence>
<dbReference type="AlphaFoldDB" id="A0A2P5A5D2"/>
<reference evidence="3" key="1">
    <citation type="submission" date="2016-06" db="EMBL/GenBank/DDBJ databases">
        <title>Parallel loss of symbiosis genes in relatives of nitrogen-fixing non-legume Parasponia.</title>
        <authorList>
            <person name="Van Velzen R."/>
            <person name="Holmer R."/>
            <person name="Bu F."/>
            <person name="Rutten L."/>
            <person name="Van Zeijl A."/>
            <person name="Liu W."/>
            <person name="Santuari L."/>
            <person name="Cao Q."/>
            <person name="Sharma T."/>
            <person name="Shen D."/>
            <person name="Roswanjaya Y."/>
            <person name="Wardhani T."/>
            <person name="Kalhor M.S."/>
            <person name="Jansen J."/>
            <person name="Van den Hoogen J."/>
            <person name="Gungor B."/>
            <person name="Hartog M."/>
            <person name="Hontelez J."/>
            <person name="Verver J."/>
            <person name="Yang W.-C."/>
            <person name="Schijlen E."/>
            <person name="Repin R."/>
            <person name="Schilthuizen M."/>
            <person name="Schranz E."/>
            <person name="Heidstra R."/>
            <person name="Miyata K."/>
            <person name="Fedorova E."/>
            <person name="Kohlen W."/>
            <person name="Bisseling T."/>
            <person name="Smit S."/>
            <person name="Geurts R."/>
        </authorList>
    </citation>
    <scope>NUCLEOTIDE SEQUENCE [LARGE SCALE GENOMIC DNA]</scope>
    <source>
        <strain evidence="3">cv. WU1-14</strain>
    </source>
</reference>